<proteinExistence type="predicted"/>
<evidence type="ECO:0000313" key="3">
    <source>
        <dbReference type="EMBL" id="WYJ92684.1"/>
    </source>
</evidence>
<evidence type="ECO:0000256" key="1">
    <source>
        <dbReference type="SAM" id="Phobius"/>
    </source>
</evidence>
<dbReference type="Proteomes" id="UP000196151">
    <property type="component" value="Chromosome"/>
</dbReference>
<keyword evidence="4" id="KW-1185">Reference proteome</keyword>
<feature type="transmembrane region" description="Helical" evidence="1">
    <location>
        <begin position="97"/>
        <end position="117"/>
    </location>
</feature>
<keyword evidence="1" id="KW-1133">Transmembrane helix</keyword>
<dbReference type="AlphaFoldDB" id="A0A200JFK3"/>
<reference evidence="3" key="2">
    <citation type="submission" date="2017-05" db="EMBL/GenBank/DDBJ databases">
        <authorList>
            <consortium name="The Broad Institute Genomics Platform"/>
            <consortium name="The Broad Institute Genomic Center for Infectious Diseases"/>
            <person name="Earl A."/>
            <person name="Manson A."/>
            <person name="Schwartman J."/>
            <person name="Gilmore M."/>
            <person name="Abouelleil A."/>
            <person name="Cao P."/>
            <person name="Chapman S."/>
            <person name="Cusick C."/>
            <person name="Shea T."/>
            <person name="Young S."/>
            <person name="Neafsey D."/>
            <person name="Nusbaum C."/>
            <person name="Birren B."/>
        </authorList>
    </citation>
    <scope>NUCLEOTIDE SEQUENCE</scope>
    <source>
        <strain evidence="3">9D6_DIV0238</strain>
    </source>
</reference>
<reference evidence="2" key="1">
    <citation type="submission" date="2017-05" db="EMBL/GenBank/DDBJ databases">
        <title>The Genome Sequence of Enterococcus sp. 9D6_DIV0238.</title>
        <authorList>
            <consortium name="The Broad Institute Genomics Platform"/>
            <consortium name="The Broad Institute Genomic Center for Infectious Diseases"/>
            <person name="Earl A."/>
            <person name="Manson A."/>
            <person name="Schwartman J."/>
            <person name="Gilmore M."/>
            <person name="Abouelleil A."/>
            <person name="Cao P."/>
            <person name="Chapman S."/>
            <person name="Cusick C."/>
            <person name="Shea T."/>
            <person name="Young S."/>
            <person name="Neafsey D."/>
            <person name="Nusbaum C."/>
            <person name="Birren B."/>
        </authorList>
    </citation>
    <scope>NUCLEOTIDE SEQUENCE [LARGE SCALE GENOMIC DNA]</scope>
    <source>
        <strain evidence="2">9D6_DIV0238</strain>
    </source>
</reference>
<dbReference type="RefSeq" id="WP_087639990.1">
    <property type="nucleotide sequence ID" value="NZ_CP147246.1"/>
</dbReference>
<gene>
    <name evidence="3" type="ORF">A5889_000163</name>
    <name evidence="2" type="ORF">A5889_000853</name>
</gene>
<feature type="transmembrane region" description="Helical" evidence="1">
    <location>
        <begin position="72"/>
        <end position="91"/>
    </location>
</feature>
<dbReference type="EMBL" id="NIBQ01000001">
    <property type="protein sequence ID" value="OUZ35377.1"/>
    <property type="molecule type" value="Genomic_DNA"/>
</dbReference>
<dbReference type="EMBL" id="CP147246">
    <property type="protein sequence ID" value="WYJ92684.1"/>
    <property type="molecule type" value="Genomic_DNA"/>
</dbReference>
<accession>A0A200JFK3</accession>
<dbReference type="OrthoDB" id="2192880at2"/>
<sequence length="127" mass="14677">MDVRCTRNTGFYGMGSPIELKKNGEKWIYLNHNQTKELEVTEDQCTVQVSFFLLKSEPLILIDKGQPISIEITMNPILVSNYVIIFIGMLLVPVFHLNIFGILFLLVAYIVFLFSMFKKAYIIKETH</sequence>
<organism evidence="2">
    <name type="scientific">Candidatus Enterococcus dunnyi</name>
    <dbReference type="NCBI Taxonomy" id="1834192"/>
    <lineage>
        <taxon>Bacteria</taxon>
        <taxon>Bacillati</taxon>
        <taxon>Bacillota</taxon>
        <taxon>Bacilli</taxon>
        <taxon>Lactobacillales</taxon>
        <taxon>Enterococcaceae</taxon>
        <taxon>Enterococcus</taxon>
    </lineage>
</organism>
<protein>
    <submittedName>
        <fullName evidence="2">Uncharacterized protein</fullName>
    </submittedName>
</protein>
<name>A0A200JFK3_9ENTE</name>
<evidence type="ECO:0000313" key="4">
    <source>
        <dbReference type="Proteomes" id="UP000196151"/>
    </source>
</evidence>
<reference evidence="3" key="3">
    <citation type="submission" date="2024-03" db="EMBL/GenBank/DDBJ databases">
        <title>The Genome Sequence of Enterococcus sp. DIV0238c.</title>
        <authorList>
            <consortium name="The Broad Institute Genomics Platform"/>
            <consortium name="The Broad Institute Microbial Omics Core"/>
            <consortium name="The Broad Institute Genomic Center for Infectious Diseases"/>
            <person name="Earl A."/>
            <person name="Manson A."/>
            <person name="Gilmore M."/>
            <person name="Schwartman J."/>
            <person name="Shea T."/>
            <person name="Abouelleil A."/>
            <person name="Cao P."/>
            <person name="Chapman S."/>
            <person name="Cusick C."/>
            <person name="Young S."/>
            <person name="Neafsey D."/>
            <person name="Nusbaum C."/>
            <person name="Birren B."/>
        </authorList>
    </citation>
    <scope>NUCLEOTIDE SEQUENCE</scope>
    <source>
        <strain evidence="3">9D6_DIV0238</strain>
    </source>
</reference>
<keyword evidence="1" id="KW-0472">Membrane</keyword>
<keyword evidence="1" id="KW-0812">Transmembrane</keyword>
<evidence type="ECO:0000313" key="2">
    <source>
        <dbReference type="EMBL" id="OUZ35377.1"/>
    </source>
</evidence>